<protein>
    <submittedName>
        <fullName evidence="5">ABC transporter substrate-binding protein</fullName>
    </submittedName>
</protein>
<dbReference type="CDD" id="cd06345">
    <property type="entry name" value="PBP1_ABC_ligand_binding-like"/>
    <property type="match status" value="1"/>
</dbReference>
<name>A0A5C8NQZ8_9BURK</name>
<organism evidence="5 6">
    <name type="scientific">Zeimonas arvi</name>
    <dbReference type="NCBI Taxonomy" id="2498847"/>
    <lineage>
        <taxon>Bacteria</taxon>
        <taxon>Pseudomonadati</taxon>
        <taxon>Pseudomonadota</taxon>
        <taxon>Betaproteobacteria</taxon>
        <taxon>Burkholderiales</taxon>
        <taxon>Burkholderiaceae</taxon>
        <taxon>Zeimonas</taxon>
    </lineage>
</organism>
<dbReference type="SUPFAM" id="SSF53822">
    <property type="entry name" value="Periplasmic binding protein-like I"/>
    <property type="match status" value="1"/>
</dbReference>
<evidence type="ECO:0000313" key="5">
    <source>
        <dbReference type="EMBL" id="TXL64180.1"/>
    </source>
</evidence>
<dbReference type="Gene3D" id="3.40.50.2300">
    <property type="match status" value="2"/>
</dbReference>
<dbReference type="RefSeq" id="WP_147705241.1">
    <property type="nucleotide sequence ID" value="NZ_VDUY01000006.1"/>
</dbReference>
<sequence>MKRRSLMAAAVAAACSGLLAQAPAQAQDKPIRIGVPTAVQLQVGRDTQEAIQMAIEDINAKGGVLGRKLEMVVADETEKPEAGINAIKKLTAEEKVDVMIGGYTSGVTLAQLPHIARAKTIYLGVGAASPAITQRVKKDYDEYKYIFRVGPIHAGHQARQVSGFITDFVVGELGRKKVAIVGENAKWVQDLVPILKKSASEGGADVRFTELFDTQTSDFSPLFSKVRDSGAEFMVVILSHASSDVFAKQWHDSQMPMPYGGIDVKSMDGDFCERIGGKSVSEFAANFAVRAPITPRTEAFFDEFHKRTKRSSVYTGFFANDSVYLYAEAVKKAGTTDPEKVIPQLEKTSYVGVAGLIEFDEMHDVKAGGKHPNLLFAQWRQDCGREVIFPKAIRTAEPIMPPWLKK</sequence>
<dbReference type="PROSITE" id="PS51257">
    <property type="entry name" value="PROKAR_LIPOPROTEIN"/>
    <property type="match status" value="1"/>
</dbReference>
<evidence type="ECO:0000259" key="4">
    <source>
        <dbReference type="Pfam" id="PF13458"/>
    </source>
</evidence>
<dbReference type="InterPro" id="IPR028081">
    <property type="entry name" value="Leu-bd"/>
</dbReference>
<dbReference type="Pfam" id="PF13458">
    <property type="entry name" value="Peripla_BP_6"/>
    <property type="match status" value="1"/>
</dbReference>
<comment type="caution">
    <text evidence="5">The sequence shown here is derived from an EMBL/GenBank/DDBJ whole genome shotgun (WGS) entry which is preliminary data.</text>
</comment>
<evidence type="ECO:0000256" key="2">
    <source>
        <dbReference type="ARBA" id="ARBA00022729"/>
    </source>
</evidence>
<feature type="signal peptide" evidence="3">
    <location>
        <begin position="1"/>
        <end position="26"/>
    </location>
</feature>
<accession>A0A5C8NQZ8</accession>
<dbReference type="AlphaFoldDB" id="A0A5C8NQZ8"/>
<comment type="similarity">
    <text evidence="1">Belongs to the leucine-binding protein family.</text>
</comment>
<dbReference type="Proteomes" id="UP000321548">
    <property type="component" value="Unassembled WGS sequence"/>
</dbReference>
<keyword evidence="2 3" id="KW-0732">Signal</keyword>
<feature type="chain" id="PRO_5023018028" evidence="3">
    <location>
        <begin position="27"/>
        <end position="406"/>
    </location>
</feature>
<gene>
    <name evidence="5" type="ORF">FHP08_14655</name>
</gene>
<dbReference type="InterPro" id="IPR028082">
    <property type="entry name" value="Peripla_BP_I"/>
</dbReference>
<proteinExistence type="inferred from homology"/>
<dbReference type="OrthoDB" id="9058175at2"/>
<evidence type="ECO:0000256" key="1">
    <source>
        <dbReference type="ARBA" id="ARBA00010062"/>
    </source>
</evidence>
<evidence type="ECO:0000256" key="3">
    <source>
        <dbReference type="SAM" id="SignalP"/>
    </source>
</evidence>
<dbReference type="InterPro" id="IPR051010">
    <property type="entry name" value="BCAA_transport"/>
</dbReference>
<dbReference type="EMBL" id="VDUY01000006">
    <property type="protein sequence ID" value="TXL64180.1"/>
    <property type="molecule type" value="Genomic_DNA"/>
</dbReference>
<reference evidence="5 6" key="1">
    <citation type="submission" date="2019-06" db="EMBL/GenBank/DDBJ databases">
        <title>Quisquiliibacterium sp. nov., isolated from a maize field.</title>
        <authorList>
            <person name="Lin S.-Y."/>
            <person name="Tsai C.-F."/>
            <person name="Young C.-C."/>
        </authorList>
    </citation>
    <scope>NUCLEOTIDE SEQUENCE [LARGE SCALE GENOMIC DNA]</scope>
    <source>
        <strain evidence="5 6">CC-CFT501</strain>
    </source>
</reference>
<dbReference type="PANTHER" id="PTHR30483">
    <property type="entry name" value="LEUCINE-SPECIFIC-BINDING PROTEIN"/>
    <property type="match status" value="1"/>
</dbReference>
<dbReference type="PANTHER" id="PTHR30483:SF6">
    <property type="entry name" value="PERIPLASMIC BINDING PROTEIN OF ABC TRANSPORTER FOR NATURAL AMINO ACIDS"/>
    <property type="match status" value="1"/>
</dbReference>
<feature type="domain" description="Leucine-binding protein" evidence="4">
    <location>
        <begin position="42"/>
        <end position="360"/>
    </location>
</feature>
<evidence type="ECO:0000313" key="6">
    <source>
        <dbReference type="Proteomes" id="UP000321548"/>
    </source>
</evidence>
<keyword evidence="6" id="KW-1185">Reference proteome</keyword>